<dbReference type="CDD" id="cd00093">
    <property type="entry name" value="HTH_XRE"/>
    <property type="match status" value="1"/>
</dbReference>
<protein>
    <submittedName>
        <fullName evidence="2">XRE family transcriptional regulator</fullName>
    </submittedName>
</protein>
<dbReference type="RefSeq" id="WP_047961990.1">
    <property type="nucleotide sequence ID" value="NZ_CAWMBG010000019.1"/>
</dbReference>
<feature type="domain" description="HTH cro/C1-type" evidence="1">
    <location>
        <begin position="34"/>
        <end position="90"/>
    </location>
</feature>
<reference evidence="2 3" key="1">
    <citation type="submission" date="2015-06" db="EMBL/GenBank/DDBJ databases">
        <title>Draft Whole-Genome Sequence of the Entomopathogenic Bacterium Xenorhabdus khoisanae.</title>
        <authorList>
            <person name="Naidoo S."/>
            <person name="Featherston J."/>
            <person name="Gray V.M."/>
        </authorList>
    </citation>
    <scope>NUCLEOTIDE SEQUENCE [LARGE SCALE GENOMIC DNA]</scope>
    <source>
        <strain evidence="2 3">MCB</strain>
    </source>
</reference>
<dbReference type="SUPFAM" id="SSF47413">
    <property type="entry name" value="lambda repressor-like DNA-binding domains"/>
    <property type="match status" value="1"/>
</dbReference>
<organism evidence="2 3">
    <name type="scientific">Xenorhabdus khoisanae</name>
    <dbReference type="NCBI Taxonomy" id="880157"/>
    <lineage>
        <taxon>Bacteria</taxon>
        <taxon>Pseudomonadati</taxon>
        <taxon>Pseudomonadota</taxon>
        <taxon>Gammaproteobacteria</taxon>
        <taxon>Enterobacterales</taxon>
        <taxon>Morganellaceae</taxon>
        <taxon>Xenorhabdus</taxon>
    </lineage>
</organism>
<dbReference type="GO" id="GO:0003677">
    <property type="term" value="F:DNA binding"/>
    <property type="evidence" value="ECO:0007669"/>
    <property type="project" value="InterPro"/>
</dbReference>
<dbReference type="Gene3D" id="1.10.260.40">
    <property type="entry name" value="lambda repressor-like DNA-binding domains"/>
    <property type="match status" value="1"/>
</dbReference>
<dbReference type="EMBL" id="LFCV01000019">
    <property type="protein sequence ID" value="KMJ46483.1"/>
    <property type="molecule type" value="Genomic_DNA"/>
</dbReference>
<dbReference type="SMART" id="SM00530">
    <property type="entry name" value="HTH_XRE"/>
    <property type="match status" value="1"/>
</dbReference>
<dbReference type="PROSITE" id="PS50943">
    <property type="entry name" value="HTH_CROC1"/>
    <property type="match status" value="1"/>
</dbReference>
<gene>
    <name evidence="2" type="ORF">AB204_03470</name>
</gene>
<dbReference type="InterPro" id="IPR010982">
    <property type="entry name" value="Lambda_DNA-bd_dom_sf"/>
</dbReference>
<dbReference type="AlphaFoldDB" id="A0A0J5FWA1"/>
<dbReference type="InterPro" id="IPR001387">
    <property type="entry name" value="Cro/C1-type_HTH"/>
</dbReference>
<evidence type="ECO:0000313" key="2">
    <source>
        <dbReference type="EMBL" id="KMJ46483.1"/>
    </source>
</evidence>
<dbReference type="Proteomes" id="UP000036277">
    <property type="component" value="Unassembled WGS sequence"/>
</dbReference>
<dbReference type="OrthoDB" id="9792093at2"/>
<dbReference type="STRING" id="880157.AB204_03470"/>
<name>A0A0J5FWA1_9GAMM</name>
<comment type="caution">
    <text evidence="2">The sequence shown here is derived from an EMBL/GenBank/DDBJ whole genome shotgun (WGS) entry which is preliminary data.</text>
</comment>
<evidence type="ECO:0000259" key="1">
    <source>
        <dbReference type="PROSITE" id="PS50943"/>
    </source>
</evidence>
<evidence type="ECO:0000313" key="3">
    <source>
        <dbReference type="Proteomes" id="UP000036277"/>
    </source>
</evidence>
<proteinExistence type="predicted"/>
<accession>A0A0J5FWA1</accession>
<keyword evidence="3" id="KW-1185">Reference proteome</keyword>
<dbReference type="PATRIC" id="fig|880157.4.peg.720"/>
<sequence length="93" mass="10548">MNKLHTLKIKALQNPEVKQAYDELEPEFELINTLLSMRKEAGLTQQQVAERMGTKESNISRLEKGKSNPTLNTLLSYAKACGFQLNFGYKNMA</sequence>
<dbReference type="Pfam" id="PF01381">
    <property type="entry name" value="HTH_3"/>
    <property type="match status" value="1"/>
</dbReference>